<accession>M5PT05</accession>
<sequence length="157" mass="16456">MRKFATGWSFRRIVASGLLVILSSLMACSDLPGSKGQQGAVLGGAGGAVIGGATSGTTGALWGGLIGAGLGYLVGRGWEEYDKRNLYDTLENNPEGQTDTWTNPNTGNAYQATPTKTYTQGDQPCRDVRIQPADGSGEPVMARACRENTGAWRLVDG</sequence>
<dbReference type="PROSITE" id="PS51257">
    <property type="entry name" value="PROKAR_LIPOPROTEIN"/>
    <property type="match status" value="1"/>
</dbReference>
<dbReference type="Proteomes" id="UP000011922">
    <property type="component" value="Unassembled WGS sequence"/>
</dbReference>
<dbReference type="EMBL" id="AOSV01000018">
    <property type="protein sequence ID" value="EMG37477.1"/>
    <property type="molecule type" value="Genomic_DNA"/>
</dbReference>
<comment type="caution">
    <text evidence="2">The sequence shown here is derived from an EMBL/GenBank/DDBJ whole genome shotgun (WGS) entry which is preliminary data.</text>
</comment>
<dbReference type="AlphaFoldDB" id="M5PT05"/>
<dbReference type="PATRIC" id="fig|1262666.3.peg.1790"/>
<protein>
    <submittedName>
        <fullName evidence="2">Surface antigen</fullName>
    </submittedName>
</protein>
<evidence type="ECO:0000313" key="2">
    <source>
        <dbReference type="EMBL" id="EMG37477.1"/>
    </source>
</evidence>
<proteinExistence type="predicted"/>
<dbReference type="OrthoDB" id="5402098at2"/>
<name>M5PT05_DESAF</name>
<organism evidence="2 3">
    <name type="scientific">Desulfocurvibacter africanus PCS</name>
    <dbReference type="NCBI Taxonomy" id="1262666"/>
    <lineage>
        <taxon>Bacteria</taxon>
        <taxon>Pseudomonadati</taxon>
        <taxon>Thermodesulfobacteriota</taxon>
        <taxon>Desulfovibrionia</taxon>
        <taxon>Desulfovibrionales</taxon>
        <taxon>Desulfovibrionaceae</taxon>
        <taxon>Desulfocurvibacter</taxon>
    </lineage>
</organism>
<dbReference type="RefSeq" id="WP_005986247.1">
    <property type="nucleotide sequence ID" value="NZ_AOSV01000018.1"/>
</dbReference>
<gene>
    <name evidence="2" type="ORF">PCS_01768</name>
</gene>
<reference evidence="2 3" key="1">
    <citation type="journal article" date="2013" name="Genome Announc.">
        <title>Draft Genome Sequence for Desulfovibrio africanus Strain PCS.</title>
        <authorList>
            <person name="Brown S.D."/>
            <person name="Utturkar S.M."/>
            <person name="Arkin A.P."/>
            <person name="Deutschbauer A.M."/>
            <person name="Elias D.A."/>
            <person name="Hazen T.C."/>
            <person name="Chakraborty R."/>
        </authorList>
    </citation>
    <scope>NUCLEOTIDE SEQUENCE [LARGE SCALE GENOMIC DNA]</scope>
    <source>
        <strain evidence="2 3">PCS</strain>
    </source>
</reference>
<evidence type="ECO:0000259" key="1">
    <source>
        <dbReference type="Pfam" id="PF13488"/>
    </source>
</evidence>
<feature type="domain" description="Glycine zipper" evidence="1">
    <location>
        <begin position="39"/>
        <end position="80"/>
    </location>
</feature>
<dbReference type="Pfam" id="PF13488">
    <property type="entry name" value="Gly-zipper_Omp"/>
    <property type="match status" value="1"/>
</dbReference>
<evidence type="ECO:0000313" key="3">
    <source>
        <dbReference type="Proteomes" id="UP000011922"/>
    </source>
</evidence>
<dbReference type="InterPro" id="IPR039567">
    <property type="entry name" value="Gly-zipper"/>
</dbReference>